<dbReference type="AlphaFoldDB" id="A0A0A8UN08"/>
<gene>
    <name evidence="1" type="ORF">LHA_1210</name>
</gene>
<dbReference type="STRING" id="449.LHA_1210"/>
<dbReference type="RefSeq" id="WP_045105671.1">
    <property type="nucleotide sequence ID" value="NZ_LN681225.1"/>
</dbReference>
<dbReference type="KEGG" id="lha:LHA_1210"/>
<dbReference type="EMBL" id="LN681225">
    <property type="protein sequence ID" value="CEK10265.1"/>
    <property type="molecule type" value="Genomic_DNA"/>
</dbReference>
<dbReference type="HOGENOM" id="CLU_417266_0_0_6"/>
<dbReference type="Proteomes" id="UP000032803">
    <property type="component" value="Chromosome I"/>
</dbReference>
<accession>A0A0A8UN08</accession>
<keyword evidence="2" id="KW-1185">Reference proteome</keyword>
<sequence>MPRINYSLLVKLPEEKRDFLGFRPDILLFQDDESEYQATIHKLTAAKYLYTDGFDIRPASLLRYVFESFKGWLGLDNNCEPRKVQMGLRKYAFYGYLQGYSQTHSNSLQRHGVPAIFFHLLHSPRGDDTTKALQDNLTRFYVSDVQHLVAKEGEPSISFENHSFGKTWASLELWSEIPKLDPQDDSLITTTVEHLENSRTSYTFLKNSKYAFSVAQIYMNEVRAHQNTNRFKKYLKSFLNFSTDAQALIEKAIFYAPDICLQNKNIFINFYLEKKNFDAAFHLIEQLQDLKEAITLLNNHFEKSKLLQYVKKDSPLGIALSKQFITENTTKLEDIRFAAQFNSNLGADFPAQGLRLLVADQQYDAAYTLYSNAQKGSEFYSDDLEKLADYFTERSSVTESTALQFATQKNWKAVMELMPEGIQFTEKAISLDDNGRRTQRLNIQRLLYARALIENDNTRSISDCNIKQVNQAVELLKQCSFSANRDKENYKLALAKGLMRQVDYKIKAILPTEYEAKHQFIAFTKAHYAEIQEIVTLLREIIELLKNTDNQQLKFYLGKANFILADITLFFSLSDENMNHFYIAAMKAVPTNPIYTLICSELTEDKDKKEDLQAEGVGLLKDLGYSTLDYYRWSEHRWHKDKISEATQLVDPHNFDNPEKSGKTRARFSII</sequence>
<dbReference type="OrthoDB" id="5649492at2"/>
<organism evidence="1 2">
    <name type="scientific">Legionella hackeliae</name>
    <dbReference type="NCBI Taxonomy" id="449"/>
    <lineage>
        <taxon>Bacteria</taxon>
        <taxon>Pseudomonadati</taxon>
        <taxon>Pseudomonadota</taxon>
        <taxon>Gammaproteobacteria</taxon>
        <taxon>Legionellales</taxon>
        <taxon>Legionellaceae</taxon>
        <taxon>Legionella</taxon>
    </lineage>
</organism>
<proteinExistence type="predicted"/>
<reference evidence="2" key="1">
    <citation type="submission" date="2014-09" db="EMBL/GenBank/DDBJ databases">
        <authorList>
            <person name="Gomez-Valero L."/>
        </authorList>
    </citation>
    <scope>NUCLEOTIDE SEQUENCE [LARGE SCALE GENOMIC DNA]</scope>
    <source>
        <strain evidence="2">ATCC35250</strain>
    </source>
</reference>
<evidence type="ECO:0000313" key="1">
    <source>
        <dbReference type="EMBL" id="CEK10265.1"/>
    </source>
</evidence>
<name>A0A0A8UN08_LEGHA</name>
<evidence type="ECO:0000313" key="2">
    <source>
        <dbReference type="Proteomes" id="UP000032803"/>
    </source>
</evidence>
<protein>
    <submittedName>
        <fullName evidence="1">Uncharacterized protein</fullName>
    </submittedName>
</protein>